<reference evidence="1" key="1">
    <citation type="submission" date="2023-02" db="EMBL/GenBank/DDBJ databases">
        <authorList>
            <person name="Rihtman B."/>
        </authorList>
    </citation>
    <scope>NUCLEOTIDE SEQUENCE</scope>
</reference>
<dbReference type="EMBL" id="OQ376857">
    <property type="protein sequence ID" value="WFG40869.1"/>
    <property type="molecule type" value="Genomic_DNA"/>
</dbReference>
<sequence>MFQRDQKEISDYAMTGPDQMARVITFVYLTIQQSITTCEDMMRDVDRQGVESRHLWGFKIGAYEWLHEHKQEVYDMARLLHDGYADPAVAEIETLKFFASLPGLGLVKGGFVNQLIFGQTGCMDTHNSVIFEIDPYRFKASRYKSASMKRKAIMVMDYANICWDQGGPEFLWDNWCSYVAERNGYTADAISAMHCKALGL</sequence>
<dbReference type="Proteomes" id="UP001218881">
    <property type="component" value="Segment"/>
</dbReference>
<keyword evidence="2" id="KW-1185">Reference proteome</keyword>
<gene>
    <name evidence="1" type="ORF">ParaKuw1_00036</name>
</gene>
<proteinExistence type="predicted"/>
<accession>A0AAF0JHZ6</accession>
<evidence type="ECO:0000313" key="1">
    <source>
        <dbReference type="EMBL" id="WFG40869.1"/>
    </source>
</evidence>
<evidence type="ECO:0000313" key="2">
    <source>
        <dbReference type="Proteomes" id="UP001218881"/>
    </source>
</evidence>
<organism evidence="1 2">
    <name type="scientific">Paracoccus phage ParKuw1</name>
    <dbReference type="NCBI Taxonomy" id="3032415"/>
    <lineage>
        <taxon>Viruses</taxon>
        <taxon>Duplodnaviria</taxon>
        <taxon>Heunggongvirae</taxon>
        <taxon>Uroviricota</taxon>
        <taxon>Caudoviricetes</taxon>
        <taxon>Autographivirales</taxon>
        <taxon>Autographivirales incertae sedis</taxon>
        <taxon>Kuwvirus</taxon>
        <taxon>Kuwvirus ParKuw1</taxon>
    </lineage>
</organism>
<name>A0AAF0JHZ6_9CAUD</name>
<protein>
    <submittedName>
        <fullName evidence="1">Uncharacterized protein</fullName>
    </submittedName>
</protein>